<dbReference type="AlphaFoldDB" id="A0A7W7GQC8"/>
<feature type="domain" description="UspA" evidence="3">
    <location>
        <begin position="35"/>
        <end position="170"/>
    </location>
</feature>
<evidence type="ECO:0000256" key="1">
    <source>
        <dbReference type="ARBA" id="ARBA00008791"/>
    </source>
</evidence>
<dbReference type="Proteomes" id="UP000540191">
    <property type="component" value="Unassembled WGS sequence"/>
</dbReference>
<dbReference type="PANTHER" id="PTHR46268">
    <property type="entry name" value="STRESS RESPONSE PROTEIN NHAX"/>
    <property type="match status" value="1"/>
</dbReference>
<proteinExistence type="inferred from homology"/>
<reference evidence="4 5" key="1">
    <citation type="submission" date="2020-08" db="EMBL/GenBank/DDBJ databases">
        <title>Sequencing the genomes of 1000 actinobacteria strains.</title>
        <authorList>
            <person name="Klenk H.-P."/>
        </authorList>
    </citation>
    <scope>NUCLEOTIDE SEQUENCE [LARGE SCALE GENOMIC DNA]</scope>
    <source>
        <strain evidence="4 5">DSM 23974</strain>
    </source>
</reference>
<dbReference type="InterPro" id="IPR014729">
    <property type="entry name" value="Rossmann-like_a/b/a_fold"/>
</dbReference>
<dbReference type="Gene3D" id="3.40.50.620">
    <property type="entry name" value="HUPs"/>
    <property type="match status" value="2"/>
</dbReference>
<dbReference type="InterPro" id="IPR006015">
    <property type="entry name" value="Universal_stress_UspA"/>
</dbReference>
<sequence length="342" mass="35316">MTDQQPRTTDRDQAAAAETVAPAQGPVAPLEEFGVLVGVDGSDQSISAARWAQREARARQVPLTLVTAYTVPAFWGYAADVGGTLTDDTALRDGVRQMLDSVAAQLDDEGPAPTLRIETGDAAGVLVDLSRQAELLVSGARGRGGFLGRLLGSVSSALPGHAHCPVAIIPAGEDASRAEAGTPVVVGVDGSEQGRAAALVAAHEARLRGADLRVLAVLPPVSPSNAWLTVSVDDQAVQDELRTRLDQGVAWLRDEFPDLAVTGELRSGSPVELLAQHTETARLTVVGTRGLGGFAGALLGSTSQGVAVHAKGPLMVVPYREDVRLGNRGKYGPLPGRGGAEG</sequence>
<protein>
    <submittedName>
        <fullName evidence="4">Nucleotide-binding universal stress UspA family protein</fullName>
    </submittedName>
</protein>
<comment type="similarity">
    <text evidence="1">Belongs to the universal stress protein A family.</text>
</comment>
<dbReference type="Pfam" id="PF00582">
    <property type="entry name" value="Usp"/>
    <property type="match status" value="2"/>
</dbReference>
<evidence type="ECO:0000256" key="2">
    <source>
        <dbReference type="SAM" id="MobiDB-lite"/>
    </source>
</evidence>
<accession>A0A7W7GQC8</accession>
<dbReference type="PRINTS" id="PR01438">
    <property type="entry name" value="UNVRSLSTRESS"/>
</dbReference>
<feature type="domain" description="UspA" evidence="3">
    <location>
        <begin position="183"/>
        <end position="318"/>
    </location>
</feature>
<name>A0A7W7GQC8_9MICC</name>
<gene>
    <name evidence="4" type="ORF">HDA30_001886</name>
</gene>
<evidence type="ECO:0000313" key="4">
    <source>
        <dbReference type="EMBL" id="MBB4736378.1"/>
    </source>
</evidence>
<dbReference type="PANTHER" id="PTHR46268:SF6">
    <property type="entry name" value="UNIVERSAL STRESS PROTEIN UP12"/>
    <property type="match status" value="1"/>
</dbReference>
<dbReference type="InterPro" id="IPR006016">
    <property type="entry name" value="UspA"/>
</dbReference>
<keyword evidence="5" id="KW-1185">Reference proteome</keyword>
<evidence type="ECO:0000259" key="3">
    <source>
        <dbReference type="Pfam" id="PF00582"/>
    </source>
</evidence>
<evidence type="ECO:0000313" key="5">
    <source>
        <dbReference type="Proteomes" id="UP000540191"/>
    </source>
</evidence>
<dbReference type="RefSeq" id="WP_184241982.1">
    <property type="nucleotide sequence ID" value="NZ_JACHNA010000001.1"/>
</dbReference>
<comment type="caution">
    <text evidence="4">The sequence shown here is derived from an EMBL/GenBank/DDBJ whole genome shotgun (WGS) entry which is preliminary data.</text>
</comment>
<organism evidence="4 5">
    <name type="scientific">Micrococcus cohnii</name>
    <dbReference type="NCBI Taxonomy" id="993416"/>
    <lineage>
        <taxon>Bacteria</taxon>
        <taxon>Bacillati</taxon>
        <taxon>Actinomycetota</taxon>
        <taxon>Actinomycetes</taxon>
        <taxon>Micrococcales</taxon>
        <taxon>Micrococcaceae</taxon>
        <taxon>Micrococcus</taxon>
    </lineage>
</organism>
<dbReference type="EMBL" id="JACHNA010000001">
    <property type="protein sequence ID" value="MBB4736378.1"/>
    <property type="molecule type" value="Genomic_DNA"/>
</dbReference>
<dbReference type="SUPFAM" id="SSF52402">
    <property type="entry name" value="Adenine nucleotide alpha hydrolases-like"/>
    <property type="match status" value="2"/>
</dbReference>
<feature type="region of interest" description="Disordered" evidence="2">
    <location>
        <begin position="1"/>
        <end position="22"/>
    </location>
</feature>